<keyword evidence="10 11" id="KW-0456">Lyase</keyword>
<proteinExistence type="inferred from homology"/>
<feature type="binding site" evidence="11">
    <location>
        <position position="53"/>
    </location>
    <ligand>
        <name>NADP(+)</name>
        <dbReference type="ChEBI" id="CHEBI:58349"/>
    </ligand>
</feature>
<feature type="binding site" evidence="11">
    <location>
        <position position="47"/>
    </location>
    <ligand>
        <name>NADP(+)</name>
        <dbReference type="ChEBI" id="CHEBI:58349"/>
    </ligand>
</feature>
<comment type="similarity">
    <text evidence="2 11 12">Belongs to the chorismate synthase family.</text>
</comment>
<dbReference type="GO" id="GO:0005829">
    <property type="term" value="C:cytosol"/>
    <property type="evidence" value="ECO:0007669"/>
    <property type="project" value="TreeGrafter"/>
</dbReference>
<dbReference type="GO" id="GO:0010181">
    <property type="term" value="F:FMN binding"/>
    <property type="evidence" value="ECO:0007669"/>
    <property type="project" value="TreeGrafter"/>
</dbReference>
<gene>
    <name evidence="11 13" type="primary">aroC</name>
    <name evidence="13" type="ORF">IAG03_11705</name>
</gene>
<comment type="catalytic activity">
    <reaction evidence="11 12">
        <text>5-O-(1-carboxyvinyl)-3-phosphoshikimate = chorismate + phosphate</text>
        <dbReference type="Rhea" id="RHEA:21020"/>
        <dbReference type="ChEBI" id="CHEBI:29748"/>
        <dbReference type="ChEBI" id="CHEBI:43474"/>
        <dbReference type="ChEBI" id="CHEBI:57701"/>
        <dbReference type="EC" id="4.2.3.5"/>
    </reaction>
</comment>
<dbReference type="InterPro" id="IPR020541">
    <property type="entry name" value="Chorismate_synthase_CS"/>
</dbReference>
<evidence type="ECO:0000256" key="9">
    <source>
        <dbReference type="ARBA" id="ARBA00023141"/>
    </source>
</evidence>
<evidence type="ECO:0000256" key="7">
    <source>
        <dbReference type="ARBA" id="ARBA00022827"/>
    </source>
</evidence>
<dbReference type="HAMAP" id="MF_00300">
    <property type="entry name" value="Chorismate_synth"/>
    <property type="match status" value="1"/>
</dbReference>
<accession>A0A926HTM5</accession>
<evidence type="ECO:0000256" key="12">
    <source>
        <dbReference type="RuleBase" id="RU000605"/>
    </source>
</evidence>
<dbReference type="RefSeq" id="WP_249320222.1">
    <property type="nucleotide sequence ID" value="NZ_JACRSN010000020.1"/>
</dbReference>
<organism evidence="13 14">
    <name type="scientific">Yeguia hominis</name>
    <dbReference type="NCBI Taxonomy" id="2763662"/>
    <lineage>
        <taxon>Bacteria</taxon>
        <taxon>Bacillati</taxon>
        <taxon>Bacillota</taxon>
        <taxon>Clostridia</taxon>
        <taxon>Eubacteriales</taxon>
        <taxon>Yeguiaceae</taxon>
        <taxon>Yeguia</taxon>
    </lineage>
</organism>
<dbReference type="GO" id="GO:0008652">
    <property type="term" value="P:amino acid biosynthetic process"/>
    <property type="evidence" value="ECO:0007669"/>
    <property type="project" value="UniProtKB-KW"/>
</dbReference>
<comment type="pathway">
    <text evidence="1 11 12">Metabolic intermediate biosynthesis; chorismate biosynthesis; chorismate from D-erythrose 4-phosphate and phosphoenolpyruvate: step 7/7.</text>
</comment>
<name>A0A926HTM5_9FIRM</name>
<evidence type="ECO:0000256" key="1">
    <source>
        <dbReference type="ARBA" id="ARBA00005044"/>
    </source>
</evidence>
<reference evidence="13" key="1">
    <citation type="submission" date="2020-08" db="EMBL/GenBank/DDBJ databases">
        <title>Genome public.</title>
        <authorList>
            <person name="Liu C."/>
            <person name="Sun Q."/>
        </authorList>
    </citation>
    <scope>NUCLEOTIDE SEQUENCE</scope>
    <source>
        <strain evidence="13">NSJ-40</strain>
    </source>
</reference>
<comment type="cofactor">
    <cofactor evidence="11 12">
        <name>FMNH2</name>
        <dbReference type="ChEBI" id="CHEBI:57618"/>
    </cofactor>
    <text evidence="11 12">Reduced FMN (FMNH(2)).</text>
</comment>
<evidence type="ECO:0000256" key="3">
    <source>
        <dbReference type="ARBA" id="ARBA00013036"/>
    </source>
</evidence>
<evidence type="ECO:0000256" key="8">
    <source>
        <dbReference type="ARBA" id="ARBA00022857"/>
    </source>
</evidence>
<dbReference type="Gene3D" id="3.60.150.10">
    <property type="entry name" value="Chorismate synthase AroC"/>
    <property type="match status" value="1"/>
</dbReference>
<dbReference type="EC" id="4.2.3.5" evidence="3 11"/>
<evidence type="ECO:0000256" key="5">
    <source>
        <dbReference type="ARBA" id="ARBA00022630"/>
    </source>
</evidence>
<keyword evidence="8 11" id="KW-0521">NADP</keyword>
<comment type="caution">
    <text evidence="11">Lacks conserved residue(s) required for the propagation of feature annotation.</text>
</comment>
<comment type="subunit">
    <text evidence="11">Homotetramer.</text>
</comment>
<dbReference type="Pfam" id="PF01264">
    <property type="entry name" value="Chorismate_synt"/>
    <property type="match status" value="1"/>
</dbReference>
<evidence type="ECO:0000256" key="2">
    <source>
        <dbReference type="ARBA" id="ARBA00008014"/>
    </source>
</evidence>
<dbReference type="GO" id="GO:0009423">
    <property type="term" value="P:chorismate biosynthetic process"/>
    <property type="evidence" value="ECO:0007669"/>
    <property type="project" value="UniProtKB-UniRule"/>
</dbReference>
<dbReference type="CDD" id="cd07304">
    <property type="entry name" value="Chorismate_synthase"/>
    <property type="match status" value="1"/>
</dbReference>
<keyword evidence="9 11" id="KW-0057">Aromatic amino acid biosynthesis</keyword>
<keyword evidence="5 11" id="KW-0285">Flavoprotein</keyword>
<dbReference type="PROSITE" id="PS00787">
    <property type="entry name" value="CHORISMATE_SYNTHASE_1"/>
    <property type="match status" value="1"/>
</dbReference>
<feature type="binding site" evidence="11">
    <location>
        <position position="289"/>
    </location>
    <ligand>
        <name>FMN</name>
        <dbReference type="ChEBI" id="CHEBI:58210"/>
    </ligand>
</feature>
<sequence length="361" mass="37947">MASEFGKQLKISIFGESHGPAIGVVIDGLPAGEALNLSVLQQFLARRAPGQNRMTTARKEPDLPQILSGVLAGKTTGAPLCAVIQNTDMHASDYANLRDIPRPSHADYPAFLHYHGYQDIRGGGHFSGRLTAPLCIAGGICLQILGRRGIFVGSHLASVGPVSDWRFDAASVTPELLSSLCQKSFPVLSEEAGIKMQAEIDDARKALDSVGGTIECAVTGYPAGIGGPMFDGVENRLSAALFGIPAVRGVEFGAGFDAAAMRGSAHNDAYCCREGQIITQTNRHGGILGGISTGMPIVFRVAIKPTPSIAQEQDSVSLSRMEPVKLQIKGRHDPCIAVRALPCVEAAAAAVLLDLLLSESN</sequence>
<evidence type="ECO:0000256" key="4">
    <source>
        <dbReference type="ARBA" id="ARBA00022605"/>
    </source>
</evidence>
<dbReference type="GO" id="GO:0004107">
    <property type="term" value="F:chorismate synthase activity"/>
    <property type="evidence" value="ECO:0007669"/>
    <property type="project" value="UniProtKB-UniRule"/>
</dbReference>
<keyword evidence="7 11" id="KW-0274">FAD</keyword>
<dbReference type="Proteomes" id="UP000651482">
    <property type="component" value="Unassembled WGS sequence"/>
</dbReference>
<feature type="binding site" evidence="11">
    <location>
        <position position="331"/>
    </location>
    <ligand>
        <name>FMN</name>
        <dbReference type="ChEBI" id="CHEBI:58210"/>
    </ligand>
</feature>
<protein>
    <recommendedName>
        <fullName evidence="3 11">Chorismate synthase</fullName>
        <shortName evidence="11">CS</shortName>
        <ecNumber evidence="3 11">4.2.3.5</ecNumber>
    </recommendedName>
    <alternativeName>
        <fullName evidence="11">5-enolpyruvylshikimate-3-phosphate phospholyase</fullName>
    </alternativeName>
</protein>
<dbReference type="SUPFAM" id="SSF103263">
    <property type="entry name" value="Chorismate synthase, AroC"/>
    <property type="match status" value="1"/>
</dbReference>
<dbReference type="AlphaFoldDB" id="A0A926HTM5"/>
<dbReference type="NCBIfam" id="NF003793">
    <property type="entry name" value="PRK05382.1"/>
    <property type="match status" value="1"/>
</dbReference>
<evidence type="ECO:0000313" key="14">
    <source>
        <dbReference type="Proteomes" id="UP000651482"/>
    </source>
</evidence>
<feature type="binding site" evidence="11">
    <location>
        <begin position="304"/>
        <end position="308"/>
    </location>
    <ligand>
        <name>FMN</name>
        <dbReference type="ChEBI" id="CHEBI:58210"/>
    </ligand>
</feature>
<keyword evidence="6 11" id="KW-0288">FMN</keyword>
<evidence type="ECO:0000256" key="11">
    <source>
        <dbReference type="HAMAP-Rule" id="MF_00300"/>
    </source>
</evidence>
<comment type="caution">
    <text evidence="13">The sequence shown here is derived from an EMBL/GenBank/DDBJ whole genome shotgun (WGS) entry which is preliminary data.</text>
</comment>
<comment type="function">
    <text evidence="11">Catalyzes the anti-1,4-elimination of the C-3 phosphate and the C-6 proR hydrogen from 5-enolpyruvylshikimate-3-phosphate (EPSP) to yield chorismate, which is the branch point compound that serves as the starting substrate for the three terminal pathways of aromatic amino acid biosynthesis. This reaction introduces a second double bond into the aromatic ring system.</text>
</comment>
<dbReference type="InterPro" id="IPR035904">
    <property type="entry name" value="Chorismate_synth_AroC_sf"/>
</dbReference>
<evidence type="ECO:0000256" key="6">
    <source>
        <dbReference type="ARBA" id="ARBA00022643"/>
    </source>
</evidence>
<dbReference type="GO" id="GO:0009073">
    <property type="term" value="P:aromatic amino acid family biosynthetic process"/>
    <property type="evidence" value="ECO:0007669"/>
    <property type="project" value="UniProtKB-KW"/>
</dbReference>
<dbReference type="InterPro" id="IPR000453">
    <property type="entry name" value="Chorismate_synth"/>
</dbReference>
<dbReference type="PANTHER" id="PTHR21085">
    <property type="entry name" value="CHORISMATE SYNTHASE"/>
    <property type="match status" value="1"/>
</dbReference>
<dbReference type="NCBIfam" id="TIGR00033">
    <property type="entry name" value="aroC"/>
    <property type="match status" value="1"/>
</dbReference>
<keyword evidence="4 11" id="KW-0028">Amino-acid biosynthesis</keyword>
<dbReference type="PANTHER" id="PTHR21085:SF0">
    <property type="entry name" value="CHORISMATE SYNTHASE"/>
    <property type="match status" value="1"/>
</dbReference>
<evidence type="ECO:0000256" key="10">
    <source>
        <dbReference type="ARBA" id="ARBA00023239"/>
    </source>
</evidence>
<dbReference type="PIRSF" id="PIRSF001456">
    <property type="entry name" value="Chorismate_synth"/>
    <property type="match status" value="1"/>
</dbReference>
<keyword evidence="14" id="KW-1185">Reference proteome</keyword>
<feature type="binding site" evidence="11">
    <location>
        <begin position="125"/>
        <end position="127"/>
    </location>
    <ligand>
        <name>FMN</name>
        <dbReference type="ChEBI" id="CHEBI:58210"/>
    </ligand>
</feature>
<dbReference type="EMBL" id="JACRSN010000020">
    <property type="protein sequence ID" value="MBC8534636.1"/>
    <property type="molecule type" value="Genomic_DNA"/>
</dbReference>
<evidence type="ECO:0000313" key="13">
    <source>
        <dbReference type="EMBL" id="MBC8534636.1"/>
    </source>
</evidence>